<accession>A0A382MQE6</accession>
<feature type="non-terminal residue" evidence="1">
    <location>
        <position position="1"/>
    </location>
</feature>
<dbReference type="AlphaFoldDB" id="A0A382MQE6"/>
<proteinExistence type="predicted"/>
<dbReference type="Gene3D" id="3.40.50.2020">
    <property type="match status" value="1"/>
</dbReference>
<dbReference type="EMBL" id="UINC01095173">
    <property type="protein sequence ID" value="SVC51039.1"/>
    <property type="molecule type" value="Genomic_DNA"/>
</dbReference>
<name>A0A382MQE6_9ZZZZ</name>
<evidence type="ECO:0000313" key="1">
    <source>
        <dbReference type="EMBL" id="SVC51039.1"/>
    </source>
</evidence>
<organism evidence="1">
    <name type="scientific">marine metagenome</name>
    <dbReference type="NCBI Taxonomy" id="408172"/>
    <lineage>
        <taxon>unclassified sequences</taxon>
        <taxon>metagenomes</taxon>
        <taxon>ecological metagenomes</taxon>
    </lineage>
</organism>
<reference evidence="1" key="1">
    <citation type="submission" date="2018-05" db="EMBL/GenBank/DDBJ databases">
        <authorList>
            <person name="Lanie J.A."/>
            <person name="Ng W.-L."/>
            <person name="Kazmierczak K.M."/>
            <person name="Andrzejewski T.M."/>
            <person name="Davidsen T.M."/>
            <person name="Wayne K.J."/>
            <person name="Tettelin H."/>
            <person name="Glass J.I."/>
            <person name="Rusch D."/>
            <person name="Podicherti R."/>
            <person name="Tsui H.-C.T."/>
            <person name="Winkler M.E."/>
        </authorList>
    </citation>
    <scope>NUCLEOTIDE SEQUENCE</scope>
</reference>
<dbReference type="InterPro" id="IPR029057">
    <property type="entry name" value="PRTase-like"/>
</dbReference>
<gene>
    <name evidence="1" type="ORF">METZ01_LOCUS303893</name>
</gene>
<sequence length="51" mass="5553">AVQLAVLVELGGRELPIQPDVVGTRLDLEPSQQIKLSGPDTLEFSISERHT</sequence>
<protein>
    <submittedName>
        <fullName evidence="1">Uncharacterized protein</fullName>
    </submittedName>
</protein>